<keyword evidence="3" id="KW-0217">Developmental protein</keyword>
<dbReference type="InterPro" id="IPR023339">
    <property type="entry name" value="CVC"/>
</dbReference>
<feature type="domain" description="CVC" evidence="17">
    <location>
        <begin position="321"/>
        <end position="379"/>
    </location>
</feature>
<dbReference type="GO" id="GO:0045892">
    <property type="term" value="P:negative regulation of DNA-templated transcription"/>
    <property type="evidence" value="ECO:0007669"/>
    <property type="project" value="UniProtKB-ARBA"/>
</dbReference>
<dbReference type="SUPFAM" id="SSF46689">
    <property type="entry name" value="Homeodomain-like"/>
    <property type="match status" value="1"/>
</dbReference>
<dbReference type="Proteomes" id="UP001311232">
    <property type="component" value="Unassembled WGS sequence"/>
</dbReference>
<keyword evidence="19" id="KW-1185">Reference proteome</keyword>
<dbReference type="Pfam" id="PF00046">
    <property type="entry name" value="Homeodomain"/>
    <property type="match status" value="1"/>
</dbReference>
<feature type="compositionally biased region" description="Low complexity" evidence="15">
    <location>
        <begin position="431"/>
        <end position="441"/>
    </location>
</feature>
<feature type="compositionally biased region" description="Low complexity" evidence="15">
    <location>
        <begin position="154"/>
        <end position="173"/>
    </location>
</feature>
<keyword evidence="7 13" id="KW-0371">Homeobox</keyword>
<dbReference type="InterPro" id="IPR051775">
    <property type="entry name" value="Homeobox_domain"/>
</dbReference>
<dbReference type="PROSITE" id="PS00027">
    <property type="entry name" value="HOMEOBOX_1"/>
    <property type="match status" value="1"/>
</dbReference>
<keyword evidence="4" id="KW-0716">Sensory transduction</keyword>
<evidence type="ECO:0000256" key="1">
    <source>
        <dbReference type="ARBA" id="ARBA00004123"/>
    </source>
</evidence>
<evidence type="ECO:0000256" key="15">
    <source>
        <dbReference type="SAM" id="MobiDB-lite"/>
    </source>
</evidence>
<evidence type="ECO:0000256" key="12">
    <source>
        <dbReference type="ARBA" id="ARBA00041737"/>
    </source>
</evidence>
<feature type="compositionally biased region" description="Basic residues" evidence="15">
    <location>
        <begin position="257"/>
        <end position="266"/>
    </location>
</feature>
<protein>
    <recommendedName>
        <fullName evidence="11">Visual system homeobox 1</fullName>
    </recommendedName>
    <alternativeName>
        <fullName evidence="12">Transcription factor VSX1</fullName>
    </alternativeName>
</protein>
<dbReference type="InterPro" id="IPR009057">
    <property type="entry name" value="Homeodomain-like_sf"/>
</dbReference>
<dbReference type="SMART" id="SM00389">
    <property type="entry name" value="HOX"/>
    <property type="match status" value="1"/>
</dbReference>
<feature type="compositionally biased region" description="Polar residues" evidence="15">
    <location>
        <begin position="447"/>
        <end position="456"/>
    </location>
</feature>
<sequence>MLCTYVHRGIMTANSLCEDKLLLLYVGPPGALMGLLGVEPSGGDPPPLFSESGRMEDSFLSNQQTGSSSFIQGSGGHINSCRRDPVPLLDLHHLLSLRMTGREELSEGKPRVRMLSPGFGIDKARLHGSGFRAKGFAITDLLGLESDLQARQQPAGPAGSGLSAADSGAGAEAPGAAGGLGGFSFPGGSLPLGLGFLCSLAAQQPAGAPCFLPGHLPLLQARPDSHYLQNLEAPRGPYSDEECLSDRNDPKSSGNSQKRKKRRHRTVFTSHQLEELEKAFHEAHYPDVYAREMLAMKTELPEDRIQVWFQNRRAKWRKREKCWGRSSVMAEYGLYGAMVRHSIPLPESILNSAKNGMMGSCAPWLLGEPHARMHKKSLEMSKKCSSPPPSDSTHSNSFCDASERRAAGAREEEELLEGEETEEEEVAIDLSSSSKQQQQQEEGGGSTRTAPSPQQQSGGGSEERS</sequence>
<comment type="subcellular location">
    <subcellularLocation>
        <location evidence="1 13 14">Nucleus</location>
    </subcellularLocation>
</comment>
<feature type="domain" description="Homeobox" evidence="16">
    <location>
        <begin position="259"/>
        <end position="319"/>
    </location>
</feature>
<reference evidence="18 19" key="1">
    <citation type="submission" date="2021-06" db="EMBL/GenBank/DDBJ databases">
        <authorList>
            <person name="Palmer J.M."/>
        </authorList>
    </citation>
    <scope>NUCLEOTIDE SEQUENCE [LARGE SCALE GENOMIC DNA]</scope>
    <source>
        <strain evidence="18 19">MEX-2019</strain>
        <tissue evidence="18">Muscle</tissue>
    </source>
</reference>
<evidence type="ECO:0000313" key="18">
    <source>
        <dbReference type="EMBL" id="KAK5623110.1"/>
    </source>
</evidence>
<evidence type="ECO:0000256" key="4">
    <source>
        <dbReference type="ARBA" id="ARBA00022606"/>
    </source>
</evidence>
<comment type="similarity">
    <text evidence="2">Belongs to the paired homeobox family.</text>
</comment>
<keyword evidence="10" id="KW-0844">Vision</keyword>
<keyword evidence="8" id="KW-0804">Transcription</keyword>
<evidence type="ECO:0000259" key="16">
    <source>
        <dbReference type="PROSITE" id="PS50071"/>
    </source>
</evidence>
<evidence type="ECO:0000256" key="11">
    <source>
        <dbReference type="ARBA" id="ARBA00039503"/>
    </source>
</evidence>
<dbReference type="EMBL" id="JAHHUM010000051">
    <property type="protein sequence ID" value="KAK5623110.1"/>
    <property type="molecule type" value="Genomic_DNA"/>
</dbReference>
<feature type="region of interest" description="Disordered" evidence="15">
    <location>
        <begin position="151"/>
        <end position="173"/>
    </location>
</feature>
<dbReference type="GO" id="GO:0007601">
    <property type="term" value="P:visual perception"/>
    <property type="evidence" value="ECO:0007669"/>
    <property type="project" value="UniProtKB-KW"/>
</dbReference>
<evidence type="ECO:0000256" key="10">
    <source>
        <dbReference type="ARBA" id="ARBA00023305"/>
    </source>
</evidence>
<keyword evidence="9 13" id="KW-0539">Nucleus</keyword>
<name>A0AAV9SQD0_9TELE</name>
<dbReference type="FunFam" id="1.10.10.60:FF:000065">
    <property type="entry name" value="Visual system homeobox 1"/>
    <property type="match status" value="1"/>
</dbReference>
<comment type="caution">
    <text evidence="18">The sequence shown here is derived from an EMBL/GenBank/DDBJ whole genome shotgun (WGS) entry which is preliminary data.</text>
</comment>
<dbReference type="GO" id="GO:0000981">
    <property type="term" value="F:DNA-binding transcription factor activity, RNA polymerase II-specific"/>
    <property type="evidence" value="ECO:0007669"/>
    <property type="project" value="InterPro"/>
</dbReference>
<dbReference type="InterPro" id="IPR001356">
    <property type="entry name" value="HD"/>
</dbReference>
<dbReference type="GO" id="GO:0005634">
    <property type="term" value="C:nucleus"/>
    <property type="evidence" value="ECO:0007669"/>
    <property type="project" value="UniProtKB-SubCell"/>
</dbReference>
<dbReference type="PROSITE" id="PS50071">
    <property type="entry name" value="HOMEOBOX_2"/>
    <property type="match status" value="1"/>
</dbReference>
<dbReference type="PANTHER" id="PTHR24323">
    <property type="entry name" value="CEH-10 HOMEODOMAIN-CONTAINING HOMOLOG"/>
    <property type="match status" value="1"/>
</dbReference>
<proteinExistence type="inferred from homology"/>
<evidence type="ECO:0000256" key="7">
    <source>
        <dbReference type="ARBA" id="ARBA00023155"/>
    </source>
</evidence>
<feature type="compositionally biased region" description="Basic and acidic residues" evidence="15">
    <location>
        <begin position="401"/>
        <end position="410"/>
    </location>
</feature>
<evidence type="ECO:0000256" key="5">
    <source>
        <dbReference type="ARBA" id="ARBA00023015"/>
    </source>
</evidence>
<dbReference type="PANTHER" id="PTHR24323:SF3">
    <property type="entry name" value="VISUAL SYSTEM HOMEOBOX 1"/>
    <property type="match status" value="1"/>
</dbReference>
<feature type="compositionally biased region" description="Acidic residues" evidence="15">
    <location>
        <begin position="411"/>
        <end position="427"/>
    </location>
</feature>
<evidence type="ECO:0000256" key="13">
    <source>
        <dbReference type="PROSITE-ProRule" id="PRU00108"/>
    </source>
</evidence>
<evidence type="ECO:0000259" key="17">
    <source>
        <dbReference type="PROSITE" id="PS51496"/>
    </source>
</evidence>
<dbReference type="PROSITE" id="PS51496">
    <property type="entry name" value="CVC"/>
    <property type="match status" value="1"/>
</dbReference>
<dbReference type="GO" id="GO:0000976">
    <property type="term" value="F:transcription cis-regulatory region binding"/>
    <property type="evidence" value="ECO:0007669"/>
    <property type="project" value="TreeGrafter"/>
</dbReference>
<dbReference type="AlphaFoldDB" id="A0AAV9SQD0"/>
<dbReference type="CDD" id="cd00086">
    <property type="entry name" value="homeodomain"/>
    <property type="match status" value="1"/>
</dbReference>
<evidence type="ECO:0000256" key="9">
    <source>
        <dbReference type="ARBA" id="ARBA00023242"/>
    </source>
</evidence>
<evidence type="ECO:0000256" key="14">
    <source>
        <dbReference type="RuleBase" id="RU000682"/>
    </source>
</evidence>
<evidence type="ECO:0000256" key="2">
    <source>
        <dbReference type="ARBA" id="ARBA00005733"/>
    </source>
</evidence>
<evidence type="ECO:0000256" key="6">
    <source>
        <dbReference type="ARBA" id="ARBA00023125"/>
    </source>
</evidence>
<dbReference type="InterPro" id="IPR017970">
    <property type="entry name" value="Homeobox_CS"/>
</dbReference>
<accession>A0AAV9SQD0</accession>
<evidence type="ECO:0000256" key="8">
    <source>
        <dbReference type="ARBA" id="ARBA00023163"/>
    </source>
</evidence>
<organism evidence="18 19">
    <name type="scientific">Crenichthys baileyi</name>
    <name type="common">White River springfish</name>
    <dbReference type="NCBI Taxonomy" id="28760"/>
    <lineage>
        <taxon>Eukaryota</taxon>
        <taxon>Metazoa</taxon>
        <taxon>Chordata</taxon>
        <taxon>Craniata</taxon>
        <taxon>Vertebrata</taxon>
        <taxon>Euteleostomi</taxon>
        <taxon>Actinopterygii</taxon>
        <taxon>Neopterygii</taxon>
        <taxon>Teleostei</taxon>
        <taxon>Neoteleostei</taxon>
        <taxon>Acanthomorphata</taxon>
        <taxon>Ovalentaria</taxon>
        <taxon>Atherinomorphae</taxon>
        <taxon>Cyprinodontiformes</taxon>
        <taxon>Goodeidae</taxon>
        <taxon>Crenichthys</taxon>
    </lineage>
</organism>
<evidence type="ECO:0000313" key="19">
    <source>
        <dbReference type="Proteomes" id="UP001311232"/>
    </source>
</evidence>
<feature type="DNA-binding region" description="Homeobox" evidence="13">
    <location>
        <begin position="261"/>
        <end position="320"/>
    </location>
</feature>
<keyword evidence="6 13" id="KW-0238">DNA-binding</keyword>
<evidence type="ECO:0000256" key="3">
    <source>
        <dbReference type="ARBA" id="ARBA00022473"/>
    </source>
</evidence>
<keyword evidence="5" id="KW-0805">Transcription regulation</keyword>
<gene>
    <name evidence="18" type="primary">VSX1</name>
    <name evidence="18" type="ORF">CRENBAI_019769</name>
</gene>
<feature type="region of interest" description="Disordered" evidence="15">
    <location>
        <begin position="238"/>
        <end position="266"/>
    </location>
</feature>
<feature type="region of interest" description="Disordered" evidence="15">
    <location>
        <begin position="376"/>
        <end position="465"/>
    </location>
</feature>
<dbReference type="Gene3D" id="1.10.10.60">
    <property type="entry name" value="Homeodomain-like"/>
    <property type="match status" value="1"/>
</dbReference>